<dbReference type="GO" id="GO:0005737">
    <property type="term" value="C:cytoplasm"/>
    <property type="evidence" value="ECO:0007669"/>
    <property type="project" value="UniProtKB-SubCell"/>
</dbReference>
<feature type="compositionally biased region" description="Polar residues" evidence="6">
    <location>
        <begin position="29"/>
        <end position="41"/>
    </location>
</feature>
<dbReference type="Proteomes" id="UP000712281">
    <property type="component" value="Unassembled WGS sequence"/>
</dbReference>
<dbReference type="PROSITE" id="PS51475">
    <property type="entry name" value="PROTEASOME_ALPHA_2"/>
    <property type="match status" value="1"/>
</dbReference>
<dbReference type="InterPro" id="IPR001353">
    <property type="entry name" value="Proteasome_sua/b"/>
</dbReference>
<dbReference type="EMBL" id="QGKW02000007">
    <property type="protein sequence ID" value="KAF2618763.1"/>
    <property type="molecule type" value="Genomic_DNA"/>
</dbReference>
<dbReference type="GO" id="GO:0051603">
    <property type="term" value="P:proteolysis involved in protein catabolic process"/>
    <property type="evidence" value="ECO:0007669"/>
    <property type="project" value="InterPro"/>
</dbReference>
<proteinExistence type="inferred from homology"/>
<dbReference type="Gene3D" id="3.60.20.10">
    <property type="entry name" value="Glutamine Phosphoribosylpyrophosphate, subunit 1, domain 1"/>
    <property type="match status" value="1"/>
</dbReference>
<dbReference type="AlphaFoldDB" id="A0A8S9MNW8"/>
<dbReference type="InterPro" id="IPR009686">
    <property type="entry name" value="Senescence/spartin_C"/>
</dbReference>
<evidence type="ECO:0000256" key="3">
    <source>
        <dbReference type="ARBA" id="ARBA00022942"/>
    </source>
</evidence>
<evidence type="ECO:0000256" key="5">
    <source>
        <dbReference type="PROSITE-ProRule" id="PRU00808"/>
    </source>
</evidence>
<evidence type="ECO:0000256" key="4">
    <source>
        <dbReference type="ARBA" id="ARBA00077315"/>
    </source>
</evidence>
<dbReference type="GO" id="GO:0019773">
    <property type="term" value="C:proteasome core complex, alpha-subunit complex"/>
    <property type="evidence" value="ECO:0007669"/>
    <property type="project" value="UniProtKB-UniRule"/>
</dbReference>
<name>A0A8S9MNW8_BRACR</name>
<evidence type="ECO:0000313" key="8">
    <source>
        <dbReference type="EMBL" id="KAF2618763.1"/>
    </source>
</evidence>
<evidence type="ECO:0000256" key="6">
    <source>
        <dbReference type="SAM" id="MobiDB-lite"/>
    </source>
</evidence>
<evidence type="ECO:0000256" key="2">
    <source>
        <dbReference type="ARBA" id="ARBA00022490"/>
    </source>
</evidence>
<evidence type="ECO:0000256" key="1">
    <source>
        <dbReference type="ARBA" id="ARBA00004496"/>
    </source>
</evidence>
<dbReference type="FunFam" id="3.60.20.10:FF:000004">
    <property type="entry name" value="Proteasome subunit alpha type-4"/>
    <property type="match status" value="1"/>
</dbReference>
<dbReference type="GO" id="GO:0005886">
    <property type="term" value="C:plasma membrane"/>
    <property type="evidence" value="ECO:0007669"/>
    <property type="project" value="TreeGrafter"/>
</dbReference>
<dbReference type="InterPro" id="IPR045036">
    <property type="entry name" value="Spartin-like"/>
</dbReference>
<accession>A0A8S9MNW8</accession>
<comment type="caution">
    <text evidence="8">The sequence shown here is derived from an EMBL/GenBank/DDBJ whole genome shotgun (WGS) entry which is preliminary data.</text>
</comment>
<dbReference type="InterPro" id="IPR029055">
    <property type="entry name" value="Ntn_hydrolases_N"/>
</dbReference>
<dbReference type="Pfam" id="PF06911">
    <property type="entry name" value="Senescence"/>
    <property type="match status" value="1"/>
</dbReference>
<evidence type="ECO:0000259" key="7">
    <source>
        <dbReference type="Pfam" id="PF06911"/>
    </source>
</evidence>
<feature type="domain" description="Senescence" evidence="7">
    <location>
        <begin position="243"/>
        <end position="297"/>
    </location>
</feature>
<sequence length="541" mass="58905">MNPSHGAADGKQRPEMYPEIDQSIPDNPFAQTNPYVSSSPNLYPPVSSSSNHGDSSNNQPPSAPPQAVEEILIRVPGAILNLIDKSYSVELACGDLTIVRIVQGENIVAVLANVADEIQWPLTKREVATKVDGSHYFFSIHPPKESGSESDDEILNYGLTIASKGQENVLHGLDQVLRDYCCFAEQRMSEKAKGEEVLGNSMAAATSPEELKGERKDIVEGQCAAYWTTLAPNIEDYSSKTAKMIASGSGQLIRGILWCGDVTVERLKRGNEVMKNRLSRAEKEKDVSPETLRRIKRYGTKAAEATNEGLDAAGHAFGTAWVAFKIRKALNPKSVLKPSTLAKSAVSDLKAKKGSNLDNHIALACAGLKADARVLINKARIECQSHRLTLEDPVTVEYITRYIAGLQQKYTQSGGVRPFGLSTLIVGFDPYTRIPALYQTDPSGTFSAWKANATGRNSNSIREFLEKNYKETSGRETVKLAIRALLEVVESGGKNIEVALMTREEGTLKQLEEAEIDAIVAEIEAEKAAAEAAKKAPSRET</sequence>
<dbReference type="PANTHER" id="PTHR21068:SF43">
    <property type="entry name" value="SPARTIN"/>
    <property type="match status" value="1"/>
</dbReference>
<organism evidence="8 9">
    <name type="scientific">Brassica cretica</name>
    <name type="common">Mustard</name>
    <dbReference type="NCBI Taxonomy" id="69181"/>
    <lineage>
        <taxon>Eukaryota</taxon>
        <taxon>Viridiplantae</taxon>
        <taxon>Streptophyta</taxon>
        <taxon>Embryophyta</taxon>
        <taxon>Tracheophyta</taxon>
        <taxon>Spermatophyta</taxon>
        <taxon>Magnoliopsida</taxon>
        <taxon>eudicotyledons</taxon>
        <taxon>Gunneridae</taxon>
        <taxon>Pentapetalae</taxon>
        <taxon>rosids</taxon>
        <taxon>malvids</taxon>
        <taxon>Brassicales</taxon>
        <taxon>Brassicaceae</taxon>
        <taxon>Brassiceae</taxon>
        <taxon>Brassica</taxon>
    </lineage>
</organism>
<keyword evidence="2" id="KW-0963">Cytoplasm</keyword>
<protein>
    <recommendedName>
        <fullName evidence="4">Proteasome subunit alpha type-4</fullName>
    </recommendedName>
</protein>
<dbReference type="PANTHER" id="PTHR21068">
    <property type="entry name" value="SPARTIN"/>
    <property type="match status" value="1"/>
</dbReference>
<keyword evidence="3 5" id="KW-0647">Proteasome</keyword>
<feature type="region of interest" description="Disordered" evidence="6">
    <location>
        <begin position="1"/>
        <end position="65"/>
    </location>
</feature>
<feature type="compositionally biased region" description="Low complexity" evidence="6">
    <location>
        <begin position="47"/>
        <end position="60"/>
    </location>
</feature>
<reference evidence="8" key="1">
    <citation type="submission" date="2019-12" db="EMBL/GenBank/DDBJ databases">
        <title>Genome sequencing and annotation of Brassica cretica.</title>
        <authorList>
            <person name="Studholme D.J."/>
            <person name="Sarris P.F."/>
        </authorList>
    </citation>
    <scope>NUCLEOTIDE SEQUENCE</scope>
    <source>
        <strain evidence="8">PFS-001/15</strain>
        <tissue evidence="8">Leaf</tissue>
    </source>
</reference>
<comment type="similarity">
    <text evidence="5">Belongs to the peptidase T1A family.</text>
</comment>
<dbReference type="Pfam" id="PF00227">
    <property type="entry name" value="Proteasome"/>
    <property type="match status" value="1"/>
</dbReference>
<dbReference type="InterPro" id="IPR023332">
    <property type="entry name" value="Proteasome_alpha-type"/>
</dbReference>
<gene>
    <name evidence="8" type="ORF">F2Q68_00041418</name>
</gene>
<comment type="subcellular location">
    <subcellularLocation>
        <location evidence="1">Cytoplasm</location>
    </subcellularLocation>
</comment>
<dbReference type="SUPFAM" id="SSF56235">
    <property type="entry name" value="N-terminal nucleophile aminohydrolases (Ntn hydrolases)"/>
    <property type="match status" value="1"/>
</dbReference>
<evidence type="ECO:0000313" key="9">
    <source>
        <dbReference type="Proteomes" id="UP000712281"/>
    </source>
</evidence>